<evidence type="ECO:0000313" key="1">
    <source>
        <dbReference type="EnsemblPlants" id="EMT00693"/>
    </source>
</evidence>
<sequence length="311" mass="34936">MRRQFINVVLGCHKTRSFVLHRIRSSSLFHLRKRTAGTSPPPPPTQVEEAALPKPALSFGFLRKECVPGGTSMFMPFGRSGDGILGVGPSVDVLAYDARLNNVRVMPRLQGCMADPIAFNVGDALYLLERRPSRSGRTNQPSFQVLKHGDPPEDVYVFPRWHWRSLRPPPYVNAATIGASALVGADIWVSAEGRRHLRLRHRQTQVEQGRRLGAPVLRRRRVLPGARPLALAANPEDWELLDTLLVHVGNGRFCVARFYHVYADEESPIATEKFAVFTGVEVQRLKAGGRIKIVGHKSIRYEIDAYIHWVF</sequence>
<dbReference type="Pfam" id="PF07893">
    <property type="entry name" value="DUF1668"/>
    <property type="match status" value="2"/>
</dbReference>
<dbReference type="ExpressionAtlas" id="R7VZ01">
    <property type="expression patterns" value="baseline"/>
</dbReference>
<name>R7VZ01_AEGTA</name>
<dbReference type="AlphaFoldDB" id="R7VZ01"/>
<dbReference type="PANTHER" id="PTHR33085">
    <property type="entry name" value="OS12G0113100 PROTEIN-RELATED"/>
    <property type="match status" value="1"/>
</dbReference>
<reference evidence="1" key="1">
    <citation type="submission" date="2015-06" db="UniProtKB">
        <authorList>
            <consortium name="EnsemblPlants"/>
        </authorList>
    </citation>
    <scope>IDENTIFICATION</scope>
</reference>
<dbReference type="EnsemblPlants" id="EMT00693">
    <property type="protein sequence ID" value="EMT00693"/>
    <property type="gene ID" value="F775_42954"/>
</dbReference>
<accession>R7VZ01</accession>
<evidence type="ECO:0008006" key="2">
    <source>
        <dbReference type="Google" id="ProtNLM"/>
    </source>
</evidence>
<proteinExistence type="predicted"/>
<dbReference type="PANTHER" id="PTHR33085:SF126">
    <property type="entry name" value="EXPRESSED PROTEIN"/>
    <property type="match status" value="1"/>
</dbReference>
<organism evidence="1">
    <name type="scientific">Aegilops tauschii</name>
    <name type="common">Tausch's goatgrass</name>
    <name type="synonym">Aegilops squarrosa</name>
    <dbReference type="NCBI Taxonomy" id="37682"/>
    <lineage>
        <taxon>Eukaryota</taxon>
        <taxon>Viridiplantae</taxon>
        <taxon>Streptophyta</taxon>
        <taxon>Embryophyta</taxon>
        <taxon>Tracheophyta</taxon>
        <taxon>Spermatophyta</taxon>
        <taxon>Magnoliopsida</taxon>
        <taxon>Liliopsida</taxon>
        <taxon>Poales</taxon>
        <taxon>Poaceae</taxon>
        <taxon>BOP clade</taxon>
        <taxon>Pooideae</taxon>
        <taxon>Triticodae</taxon>
        <taxon>Triticeae</taxon>
        <taxon>Triticinae</taxon>
        <taxon>Aegilops</taxon>
    </lineage>
</organism>
<protein>
    <recommendedName>
        <fullName evidence="2">DUF1618 domain-containing protein</fullName>
    </recommendedName>
</protein>
<dbReference type="InterPro" id="IPR012871">
    <property type="entry name" value="DUF1668_ORYSA"/>
</dbReference>